<dbReference type="Pfam" id="PF09397">
    <property type="entry name" value="FtsK_gamma"/>
    <property type="match status" value="1"/>
</dbReference>
<evidence type="ECO:0000256" key="4">
    <source>
        <dbReference type="ARBA" id="ARBA00022741"/>
    </source>
</evidence>
<feature type="compositionally biased region" description="Low complexity" evidence="10">
    <location>
        <begin position="231"/>
        <end position="258"/>
    </location>
</feature>
<evidence type="ECO:0000256" key="5">
    <source>
        <dbReference type="ARBA" id="ARBA00022829"/>
    </source>
</evidence>
<dbReference type="InterPro" id="IPR027417">
    <property type="entry name" value="P-loop_NTPase"/>
</dbReference>
<proteinExistence type="inferred from homology"/>
<dbReference type="Gene3D" id="3.40.50.300">
    <property type="entry name" value="P-loop containing nucleotide triphosphate hydrolases"/>
    <property type="match status" value="1"/>
</dbReference>
<dbReference type="InterPro" id="IPR041027">
    <property type="entry name" value="FtsK_alpha"/>
</dbReference>
<dbReference type="PROSITE" id="PS50901">
    <property type="entry name" value="FTSK"/>
    <property type="match status" value="1"/>
</dbReference>
<protein>
    <recommendedName>
        <fullName evidence="3">DNA translocase FtsK</fullName>
    </recommendedName>
</protein>
<keyword evidence="6 9" id="KW-0067">ATP-binding</keyword>
<dbReference type="SUPFAM" id="SSF46785">
    <property type="entry name" value="Winged helix' DNA-binding domain"/>
    <property type="match status" value="1"/>
</dbReference>
<comment type="caution">
    <text evidence="13">The sequence shown here is derived from an EMBL/GenBank/DDBJ whole genome shotgun (WGS) entry which is preliminary data.</text>
</comment>
<feature type="transmembrane region" description="Helical" evidence="11">
    <location>
        <begin position="72"/>
        <end position="90"/>
    </location>
</feature>
<accession>A0ABW1TNL5</accession>
<dbReference type="Proteomes" id="UP001596191">
    <property type="component" value="Unassembled WGS sequence"/>
</dbReference>
<feature type="compositionally biased region" description="Basic residues" evidence="10">
    <location>
        <begin position="1"/>
        <end position="27"/>
    </location>
</feature>
<evidence type="ECO:0000313" key="13">
    <source>
        <dbReference type="EMBL" id="MFC6274579.1"/>
    </source>
</evidence>
<dbReference type="Pfam" id="PF01580">
    <property type="entry name" value="FtsK_SpoIIIE"/>
    <property type="match status" value="1"/>
</dbReference>
<dbReference type="InterPro" id="IPR050206">
    <property type="entry name" value="FtsK/SpoIIIE/SftA"/>
</dbReference>
<comment type="subunit">
    <text evidence="8">Homohexamer. Forms a ring that surrounds DNA.</text>
</comment>
<feature type="region of interest" description="Disordered" evidence="10">
    <location>
        <begin position="1"/>
        <end position="28"/>
    </location>
</feature>
<evidence type="ECO:0000256" key="9">
    <source>
        <dbReference type="PROSITE-ProRule" id="PRU00289"/>
    </source>
</evidence>
<keyword evidence="14" id="KW-1185">Reference proteome</keyword>
<keyword evidence="5" id="KW-0159">Chromosome partition</keyword>
<dbReference type="InterPro" id="IPR036388">
    <property type="entry name" value="WH-like_DNA-bd_sf"/>
</dbReference>
<keyword evidence="11" id="KW-0812">Transmembrane</keyword>
<evidence type="ECO:0000256" key="2">
    <source>
        <dbReference type="ARBA" id="ARBA00006474"/>
    </source>
</evidence>
<evidence type="ECO:0000256" key="8">
    <source>
        <dbReference type="ARBA" id="ARBA00025923"/>
    </source>
</evidence>
<evidence type="ECO:0000256" key="6">
    <source>
        <dbReference type="ARBA" id="ARBA00022840"/>
    </source>
</evidence>
<sequence length="792" mass="85238">MATKRKTTRRRPARRKTPARKTPRRKQPFPYTSNLLGLILVALAGLGAFNLGFIGTLCANLVRLVVGDTYEFGLILIGALGIALTFTGTWPHLKRHYLIGSGLIYGGWLLWVTATHFVQVDQHCQFMATIWHGGLADLFTGGLTTQLGGGLVGALELSVVAWLIALIGAQIAAWLVMLVGVIVFFQIPLAKIEQALQATWQGLTKGMQASGSAIKRGSELAKEKHAARQQEAASSAPAKPAVTSTAPTSTAVTPSEPANPVAEEPSYHITVAANEVPKPRAASAATAEPEVADSPTETELLANSTPVDPNYKLPTADLLKQVPPTDQTAEVNAIDANTKILKQTLDSFGVDAEVKNVSLGPSVTEYELHPAIGVKVSRIVNLADDLALALAAKGIRIQAPIPGKSLIGIEVPNKKVSTVAFRDVIEAQPVHPDRPLEVPLGRNVTGQVVSMDLTKMPHLLIAGATGSGKSVAINGIITSILMNARPDQVKLMLIDPKKVELSVYNGIPHLLTPVVSEPKKAARALQKVVAEMERRYELFSQFGQRKISGYNAMVQKANQADDQARPTLPYIVVVVDELADLMMTVSNEVEDAIIRLAQMGRAAGVHMILATQRPSVDVITGLIKANVPSRIAFAVSSGIDSRTILDTNGAEKLLGRGDMLYQPVDANSPVRVQGAFIPDEDVSNVVDFIKAEQTADYDEDMMVSDEEVQQEAAGDSDDELFDDALDFVVDQQKASTSLLQRRFRIGYNRAARIMDDLEQRGYIGPQEGSKPRQVYKQPTSEATGDSGSHQSE</sequence>
<dbReference type="CDD" id="cd01127">
    <property type="entry name" value="TrwB_TraG_TraD_VirD4"/>
    <property type="match status" value="1"/>
</dbReference>
<feature type="domain" description="FtsK" evidence="12">
    <location>
        <begin position="446"/>
        <end position="642"/>
    </location>
</feature>
<dbReference type="InterPro" id="IPR002543">
    <property type="entry name" value="FtsK_dom"/>
</dbReference>
<dbReference type="SUPFAM" id="SSF52540">
    <property type="entry name" value="P-loop containing nucleoside triphosphate hydrolases"/>
    <property type="match status" value="1"/>
</dbReference>
<feature type="region of interest" description="Disordered" evidence="10">
    <location>
        <begin position="756"/>
        <end position="792"/>
    </location>
</feature>
<evidence type="ECO:0000259" key="12">
    <source>
        <dbReference type="PROSITE" id="PS50901"/>
    </source>
</evidence>
<keyword evidence="11" id="KW-0472">Membrane</keyword>
<evidence type="ECO:0000256" key="3">
    <source>
        <dbReference type="ARBA" id="ARBA00020887"/>
    </source>
</evidence>
<dbReference type="EMBL" id="JBHSSJ010000003">
    <property type="protein sequence ID" value="MFC6274579.1"/>
    <property type="molecule type" value="Genomic_DNA"/>
</dbReference>
<feature type="region of interest" description="Disordered" evidence="10">
    <location>
        <begin position="214"/>
        <end position="263"/>
    </location>
</feature>
<organism evidence="13 14">
    <name type="scientific">Levilactobacillus tangyuanensis</name>
    <dbReference type="NCBI Taxonomy" id="2486021"/>
    <lineage>
        <taxon>Bacteria</taxon>
        <taxon>Bacillati</taxon>
        <taxon>Bacillota</taxon>
        <taxon>Bacilli</taxon>
        <taxon>Lactobacillales</taxon>
        <taxon>Lactobacillaceae</taxon>
        <taxon>Levilactobacillus</taxon>
    </lineage>
</organism>
<dbReference type="InterPro" id="IPR036390">
    <property type="entry name" value="WH_DNA-bd_sf"/>
</dbReference>
<evidence type="ECO:0000256" key="10">
    <source>
        <dbReference type="SAM" id="MobiDB-lite"/>
    </source>
</evidence>
<dbReference type="SMART" id="SM00843">
    <property type="entry name" value="Ftsk_gamma"/>
    <property type="match status" value="1"/>
</dbReference>
<keyword evidence="11" id="KW-1133">Transmembrane helix</keyword>
<feature type="region of interest" description="Disordered" evidence="10">
    <location>
        <begin position="278"/>
        <end position="309"/>
    </location>
</feature>
<comment type="subcellular location">
    <subcellularLocation>
        <location evidence="1">Membrane</location>
        <topology evidence="1">Multi-pass membrane protein</topology>
    </subcellularLocation>
</comment>
<feature type="compositionally biased region" description="Basic and acidic residues" evidence="10">
    <location>
        <begin position="216"/>
        <end position="228"/>
    </location>
</feature>
<dbReference type="SMART" id="SM00382">
    <property type="entry name" value="AAA"/>
    <property type="match status" value="1"/>
</dbReference>
<evidence type="ECO:0000256" key="11">
    <source>
        <dbReference type="SAM" id="Phobius"/>
    </source>
</evidence>
<keyword evidence="4 9" id="KW-0547">Nucleotide-binding</keyword>
<evidence type="ECO:0000256" key="1">
    <source>
        <dbReference type="ARBA" id="ARBA00004141"/>
    </source>
</evidence>
<dbReference type="PANTHER" id="PTHR22683:SF41">
    <property type="entry name" value="DNA TRANSLOCASE FTSK"/>
    <property type="match status" value="1"/>
</dbReference>
<dbReference type="Gene3D" id="1.10.10.10">
    <property type="entry name" value="Winged helix-like DNA-binding domain superfamily/Winged helix DNA-binding domain"/>
    <property type="match status" value="1"/>
</dbReference>
<feature type="compositionally biased region" description="Polar residues" evidence="10">
    <location>
        <begin position="295"/>
        <end position="307"/>
    </location>
</feature>
<dbReference type="RefSeq" id="WP_125639696.1">
    <property type="nucleotide sequence ID" value="NZ_JBHSSJ010000003.1"/>
</dbReference>
<dbReference type="PANTHER" id="PTHR22683">
    <property type="entry name" value="SPORULATION PROTEIN RELATED"/>
    <property type="match status" value="1"/>
</dbReference>
<gene>
    <name evidence="13" type="ORF">ACFQET_03520</name>
</gene>
<feature type="compositionally biased region" description="Polar residues" evidence="10">
    <location>
        <begin position="776"/>
        <end position="792"/>
    </location>
</feature>
<dbReference type="Gene3D" id="3.30.980.40">
    <property type="match status" value="1"/>
</dbReference>
<dbReference type="InterPro" id="IPR018541">
    <property type="entry name" value="Ftsk_gamma"/>
</dbReference>
<feature type="transmembrane region" description="Helical" evidence="11">
    <location>
        <begin position="97"/>
        <end position="118"/>
    </location>
</feature>
<dbReference type="InterPro" id="IPR003593">
    <property type="entry name" value="AAA+_ATPase"/>
</dbReference>
<evidence type="ECO:0000256" key="7">
    <source>
        <dbReference type="ARBA" id="ARBA00023125"/>
    </source>
</evidence>
<name>A0ABW1TNL5_9LACO</name>
<keyword evidence="7" id="KW-0238">DNA-binding</keyword>
<feature type="binding site" evidence="9">
    <location>
        <begin position="463"/>
        <end position="470"/>
    </location>
    <ligand>
        <name>ATP</name>
        <dbReference type="ChEBI" id="CHEBI:30616"/>
    </ligand>
</feature>
<reference evidence="14" key="1">
    <citation type="journal article" date="2019" name="Int. J. Syst. Evol. Microbiol.">
        <title>The Global Catalogue of Microorganisms (GCM) 10K type strain sequencing project: providing services to taxonomists for standard genome sequencing and annotation.</title>
        <authorList>
            <consortium name="The Broad Institute Genomics Platform"/>
            <consortium name="The Broad Institute Genome Sequencing Center for Infectious Disease"/>
            <person name="Wu L."/>
            <person name="Ma J."/>
        </authorList>
    </citation>
    <scope>NUCLEOTIDE SEQUENCE [LARGE SCALE GENOMIC DNA]</scope>
    <source>
        <strain evidence="14">CCM 8907</strain>
    </source>
</reference>
<comment type="similarity">
    <text evidence="2">Belongs to the FtsK/SpoIIIE/SftA family.</text>
</comment>
<evidence type="ECO:0000313" key="14">
    <source>
        <dbReference type="Proteomes" id="UP001596191"/>
    </source>
</evidence>
<feature type="transmembrane region" description="Helical" evidence="11">
    <location>
        <begin position="159"/>
        <end position="185"/>
    </location>
</feature>
<dbReference type="Pfam" id="PF17854">
    <property type="entry name" value="FtsK_alpha"/>
    <property type="match status" value="1"/>
</dbReference>